<name>A0A1H7VG95_AQUAM</name>
<dbReference type="EMBL" id="FOAB01000008">
    <property type="protein sequence ID" value="SEM07807.1"/>
    <property type="molecule type" value="Genomic_DNA"/>
</dbReference>
<dbReference type="PRINTS" id="PR00032">
    <property type="entry name" value="HTHARAC"/>
</dbReference>
<dbReference type="SMART" id="SM00342">
    <property type="entry name" value="HTH_ARAC"/>
    <property type="match status" value="1"/>
</dbReference>
<sequence>MNTITLPDELNLTPSVSIAVFDYESNTEIDKQQVLLNKNTFSFLQEGSKEVFSNNSSYAIDNTQFLLMKSGHCLMTEKLSNDSKFYRSILFFFSEEDVLNFIRKFELQSSKTKKFYSTYSFHYDVFIKRFVNSLLDISKLSKTIQTKILKTKFEEIMLYLIEQKGVDFLYSLINNNDNQTQKFIQTIESNRLTKLTLKELSFLSNMSISTFKREFEKQFHSSPSKWFLDKRLEHSAFLLKNKSKRPSDIFEEVGYESLSNFIQAFKTKFGVTPKQYQSS</sequence>
<keyword evidence="1" id="KW-0805">Transcription regulation</keyword>
<dbReference type="RefSeq" id="WP_091411834.1">
    <property type="nucleotide sequence ID" value="NZ_FOAB01000008.1"/>
</dbReference>
<evidence type="ECO:0000256" key="3">
    <source>
        <dbReference type="ARBA" id="ARBA00023163"/>
    </source>
</evidence>
<protein>
    <submittedName>
        <fullName evidence="5">AraC-type DNA-binding protein</fullName>
    </submittedName>
</protein>
<dbReference type="SUPFAM" id="SSF46689">
    <property type="entry name" value="Homeodomain-like"/>
    <property type="match status" value="2"/>
</dbReference>
<proteinExistence type="predicted"/>
<dbReference type="InterPro" id="IPR020449">
    <property type="entry name" value="Tscrpt_reg_AraC-type_HTH"/>
</dbReference>
<evidence type="ECO:0000259" key="4">
    <source>
        <dbReference type="PROSITE" id="PS01124"/>
    </source>
</evidence>
<dbReference type="OrthoDB" id="4480133at2"/>
<dbReference type="GO" id="GO:0003700">
    <property type="term" value="F:DNA-binding transcription factor activity"/>
    <property type="evidence" value="ECO:0007669"/>
    <property type="project" value="InterPro"/>
</dbReference>
<dbReference type="PANTHER" id="PTHR43280:SF2">
    <property type="entry name" value="HTH-TYPE TRANSCRIPTIONAL REGULATOR EXSA"/>
    <property type="match status" value="1"/>
</dbReference>
<dbReference type="Proteomes" id="UP000198521">
    <property type="component" value="Unassembled WGS sequence"/>
</dbReference>
<dbReference type="Pfam" id="PF12833">
    <property type="entry name" value="HTH_18"/>
    <property type="match status" value="1"/>
</dbReference>
<dbReference type="InterPro" id="IPR018060">
    <property type="entry name" value="HTH_AraC"/>
</dbReference>
<keyword evidence="2 5" id="KW-0238">DNA-binding</keyword>
<dbReference type="InterPro" id="IPR054015">
    <property type="entry name" value="ExsA-like_N"/>
</dbReference>
<gene>
    <name evidence="5" type="ORF">SAMN04487910_4075</name>
</gene>
<dbReference type="GO" id="GO:0043565">
    <property type="term" value="F:sequence-specific DNA binding"/>
    <property type="evidence" value="ECO:0007669"/>
    <property type="project" value="InterPro"/>
</dbReference>
<reference evidence="5 6" key="1">
    <citation type="submission" date="2016-10" db="EMBL/GenBank/DDBJ databases">
        <authorList>
            <person name="de Groot N.N."/>
        </authorList>
    </citation>
    <scope>NUCLEOTIDE SEQUENCE [LARGE SCALE GENOMIC DNA]</scope>
    <source>
        <strain evidence="5 6">DSM 25232</strain>
    </source>
</reference>
<dbReference type="InterPro" id="IPR009057">
    <property type="entry name" value="Homeodomain-like_sf"/>
</dbReference>
<keyword evidence="6" id="KW-1185">Reference proteome</keyword>
<evidence type="ECO:0000256" key="1">
    <source>
        <dbReference type="ARBA" id="ARBA00023015"/>
    </source>
</evidence>
<evidence type="ECO:0000256" key="2">
    <source>
        <dbReference type="ARBA" id="ARBA00023125"/>
    </source>
</evidence>
<keyword evidence="3" id="KW-0804">Transcription</keyword>
<evidence type="ECO:0000313" key="5">
    <source>
        <dbReference type="EMBL" id="SEM07807.1"/>
    </source>
</evidence>
<dbReference type="Pfam" id="PF22200">
    <property type="entry name" value="ExsA_N"/>
    <property type="match status" value="1"/>
</dbReference>
<accession>A0A1H7VG95</accession>
<dbReference type="STRING" id="1038014.SAMN04487910_4075"/>
<dbReference type="PANTHER" id="PTHR43280">
    <property type="entry name" value="ARAC-FAMILY TRANSCRIPTIONAL REGULATOR"/>
    <property type="match status" value="1"/>
</dbReference>
<dbReference type="Gene3D" id="1.10.10.60">
    <property type="entry name" value="Homeodomain-like"/>
    <property type="match status" value="2"/>
</dbReference>
<organism evidence="5 6">
    <name type="scientific">Aquimarina amphilecti</name>
    <dbReference type="NCBI Taxonomy" id="1038014"/>
    <lineage>
        <taxon>Bacteria</taxon>
        <taxon>Pseudomonadati</taxon>
        <taxon>Bacteroidota</taxon>
        <taxon>Flavobacteriia</taxon>
        <taxon>Flavobacteriales</taxon>
        <taxon>Flavobacteriaceae</taxon>
        <taxon>Aquimarina</taxon>
    </lineage>
</organism>
<dbReference type="AlphaFoldDB" id="A0A1H7VG95"/>
<evidence type="ECO:0000313" key="6">
    <source>
        <dbReference type="Proteomes" id="UP000198521"/>
    </source>
</evidence>
<dbReference type="PROSITE" id="PS01124">
    <property type="entry name" value="HTH_ARAC_FAMILY_2"/>
    <property type="match status" value="1"/>
</dbReference>
<feature type="domain" description="HTH araC/xylS-type" evidence="4">
    <location>
        <begin position="181"/>
        <end position="279"/>
    </location>
</feature>